<keyword evidence="4" id="KW-0732">Signal</keyword>
<dbReference type="PANTHER" id="PTHR43827">
    <property type="entry name" value="2,5-DIKETO-D-GLUCONIC ACID REDUCTASE"/>
    <property type="match status" value="1"/>
</dbReference>
<evidence type="ECO:0000256" key="4">
    <source>
        <dbReference type="SAM" id="SignalP"/>
    </source>
</evidence>
<organism evidence="6 7">
    <name type="scientific">Seminavis robusta</name>
    <dbReference type="NCBI Taxonomy" id="568900"/>
    <lineage>
        <taxon>Eukaryota</taxon>
        <taxon>Sar</taxon>
        <taxon>Stramenopiles</taxon>
        <taxon>Ochrophyta</taxon>
        <taxon>Bacillariophyta</taxon>
        <taxon>Bacillariophyceae</taxon>
        <taxon>Bacillariophycidae</taxon>
        <taxon>Naviculales</taxon>
        <taxon>Naviculaceae</taxon>
        <taxon>Seminavis</taxon>
    </lineage>
</organism>
<gene>
    <name evidence="6" type="ORF">SEMRO_409_G137220.1</name>
</gene>
<proteinExistence type="inferred from homology"/>
<feature type="domain" description="NADP-dependent oxidoreductase" evidence="5">
    <location>
        <begin position="83"/>
        <end position="354"/>
    </location>
</feature>
<name>A0A9N8DZB2_9STRA</name>
<dbReference type="PROSITE" id="PS00062">
    <property type="entry name" value="ALDOKETO_REDUCTASE_2"/>
    <property type="match status" value="1"/>
</dbReference>
<evidence type="ECO:0000313" key="6">
    <source>
        <dbReference type="EMBL" id="CAB9509894.1"/>
    </source>
</evidence>
<evidence type="ECO:0000256" key="3">
    <source>
        <dbReference type="ARBA" id="ARBA00023002"/>
    </source>
</evidence>
<keyword evidence="3" id="KW-0560">Oxidoreductase</keyword>
<dbReference type="Gene3D" id="3.20.20.100">
    <property type="entry name" value="NADP-dependent oxidoreductase domain"/>
    <property type="match status" value="1"/>
</dbReference>
<sequence>MPNILRLFLLLTALLLCAVHGSSMPSDCDDDGGDNECSAYLPPAHNPHLTLRNGVRMPLFSMGVAHVTSGSPLVENNRTFVGFSPSKSFRQIELSLQKGIRSFDTALVYGTQPHLGQVLGQWWASGRLQSREEVFITTKVFTFPAHKFGLKRNHPWNLNDLTPQQVSIQTEDYIEQCLHELNVGYIDLLLMHWPSGPGQEEGISRQRRLAAWKVFEDFYDRGWVRAVGVSNFSERHIDQLMQDGAIIWPMVNQIEASPYLQYESILRYCQDHEIQPQSYAPLGSGLLNVQEDAVLLELANVHQKDVGQVVFRYLIQRGYAIAFLTQSPNRMVSNLDVFDFELNEDELKAIHSLSRVNATFGVPTRYELPR</sequence>
<dbReference type="EMBL" id="CAICTM010000408">
    <property type="protein sequence ID" value="CAB9509894.1"/>
    <property type="molecule type" value="Genomic_DNA"/>
</dbReference>
<dbReference type="AlphaFoldDB" id="A0A9N8DZB2"/>
<comment type="similarity">
    <text evidence="1">Belongs to the aldo/keto reductase family.</text>
</comment>
<dbReference type="InterPro" id="IPR023210">
    <property type="entry name" value="NADP_OxRdtase_dom"/>
</dbReference>
<keyword evidence="2" id="KW-0521">NADP</keyword>
<feature type="chain" id="PRO_5040493152" evidence="4">
    <location>
        <begin position="22"/>
        <end position="370"/>
    </location>
</feature>
<evidence type="ECO:0000256" key="1">
    <source>
        <dbReference type="ARBA" id="ARBA00007905"/>
    </source>
</evidence>
<dbReference type="PRINTS" id="PR00069">
    <property type="entry name" value="ALDKETRDTASE"/>
</dbReference>
<feature type="signal peptide" evidence="4">
    <location>
        <begin position="1"/>
        <end position="21"/>
    </location>
</feature>
<comment type="caution">
    <text evidence="6">The sequence shown here is derived from an EMBL/GenBank/DDBJ whole genome shotgun (WGS) entry which is preliminary data.</text>
</comment>
<dbReference type="InterPro" id="IPR018170">
    <property type="entry name" value="Aldo/ket_reductase_CS"/>
</dbReference>
<dbReference type="OrthoDB" id="37273at2759"/>
<evidence type="ECO:0000256" key="2">
    <source>
        <dbReference type="ARBA" id="ARBA00022857"/>
    </source>
</evidence>
<evidence type="ECO:0000313" key="7">
    <source>
        <dbReference type="Proteomes" id="UP001153069"/>
    </source>
</evidence>
<reference evidence="6" key="1">
    <citation type="submission" date="2020-06" db="EMBL/GenBank/DDBJ databases">
        <authorList>
            <consortium name="Plant Systems Biology data submission"/>
        </authorList>
    </citation>
    <scope>NUCLEOTIDE SEQUENCE</scope>
    <source>
        <strain evidence="6">D6</strain>
    </source>
</reference>
<keyword evidence="7" id="KW-1185">Reference proteome</keyword>
<dbReference type="InterPro" id="IPR036812">
    <property type="entry name" value="NAD(P)_OxRdtase_dom_sf"/>
</dbReference>
<dbReference type="SUPFAM" id="SSF51430">
    <property type="entry name" value="NAD(P)-linked oxidoreductase"/>
    <property type="match status" value="1"/>
</dbReference>
<accession>A0A9N8DZB2</accession>
<dbReference type="CDD" id="cd19071">
    <property type="entry name" value="AKR_AKR1-5-like"/>
    <property type="match status" value="1"/>
</dbReference>
<dbReference type="Proteomes" id="UP001153069">
    <property type="component" value="Unassembled WGS sequence"/>
</dbReference>
<dbReference type="InterPro" id="IPR020471">
    <property type="entry name" value="AKR"/>
</dbReference>
<protein>
    <submittedName>
        <fullName evidence="6">Deoxymugineic acid synthase 1</fullName>
    </submittedName>
</protein>
<dbReference type="Pfam" id="PF00248">
    <property type="entry name" value="Aldo_ket_red"/>
    <property type="match status" value="1"/>
</dbReference>
<dbReference type="GO" id="GO:0016616">
    <property type="term" value="F:oxidoreductase activity, acting on the CH-OH group of donors, NAD or NADP as acceptor"/>
    <property type="evidence" value="ECO:0007669"/>
    <property type="project" value="UniProtKB-ARBA"/>
</dbReference>
<dbReference type="PANTHER" id="PTHR43827:SF3">
    <property type="entry name" value="NADP-DEPENDENT OXIDOREDUCTASE DOMAIN-CONTAINING PROTEIN"/>
    <property type="match status" value="1"/>
</dbReference>
<evidence type="ECO:0000259" key="5">
    <source>
        <dbReference type="Pfam" id="PF00248"/>
    </source>
</evidence>